<dbReference type="Proteomes" id="UP000461768">
    <property type="component" value="Unassembled WGS sequence"/>
</dbReference>
<dbReference type="InterPro" id="IPR052509">
    <property type="entry name" value="Metal_resp_DNA-bind_regulator"/>
</dbReference>
<keyword evidence="3" id="KW-1185">Reference proteome</keyword>
<sequence length="117" mass="13397">MDKKLMNISISMMLLKLVEEQDRYGYELIKELEFRSNHVFSLKEGTLYPVLHNLETTGAIESYEKTAPNGRLRKYYRITNTGKKLLADKATEWNTYQKAVNLVIGGSGYGTTAWGIE</sequence>
<reference evidence="2 3" key="1">
    <citation type="submission" date="2019-09" db="EMBL/GenBank/DDBJ databases">
        <authorList>
            <person name="Valk L.C."/>
        </authorList>
    </citation>
    <scope>NUCLEOTIDE SEQUENCE [LARGE SCALE GENOMIC DNA]</scope>
    <source>
        <strain evidence="2">GalUA</strain>
    </source>
</reference>
<dbReference type="InterPro" id="IPR005149">
    <property type="entry name" value="Tscrpt_reg_PadR_N"/>
</dbReference>
<protein>
    <submittedName>
        <fullName evidence="2">Helix-turn-helix transcriptional regulator</fullName>
    </submittedName>
</protein>
<dbReference type="RefSeq" id="WP_151146852.1">
    <property type="nucleotide sequence ID" value="NZ_WAGX01000006.1"/>
</dbReference>
<dbReference type="PANTHER" id="PTHR33169">
    <property type="entry name" value="PADR-FAMILY TRANSCRIPTIONAL REGULATOR"/>
    <property type="match status" value="1"/>
</dbReference>
<comment type="caution">
    <text evidence="2">The sequence shown here is derived from an EMBL/GenBank/DDBJ whole genome shotgun (WGS) entry which is preliminary data.</text>
</comment>
<name>A0A7V7QJ07_9FIRM</name>
<evidence type="ECO:0000313" key="2">
    <source>
        <dbReference type="EMBL" id="KAB1436570.1"/>
    </source>
</evidence>
<gene>
    <name evidence="2" type="ORF">F7O84_14515</name>
</gene>
<feature type="domain" description="Transcription regulator PadR N-terminal" evidence="1">
    <location>
        <begin position="14"/>
        <end position="87"/>
    </location>
</feature>
<dbReference type="Gene3D" id="1.10.10.10">
    <property type="entry name" value="Winged helix-like DNA-binding domain superfamily/Winged helix DNA-binding domain"/>
    <property type="match status" value="1"/>
</dbReference>
<proteinExistence type="predicted"/>
<dbReference type="AlphaFoldDB" id="A0A7V7QJ07"/>
<organism evidence="2 3">
    <name type="scientific">Candidatus Galacturonatibacter soehngenii</name>
    <dbReference type="NCBI Taxonomy" id="2307010"/>
    <lineage>
        <taxon>Bacteria</taxon>
        <taxon>Bacillati</taxon>
        <taxon>Bacillota</taxon>
        <taxon>Clostridia</taxon>
        <taxon>Lachnospirales</taxon>
        <taxon>Lachnospiraceae</taxon>
        <taxon>Candidatus Galacturonatibacter</taxon>
    </lineage>
</organism>
<dbReference type="EMBL" id="WAGX01000006">
    <property type="protein sequence ID" value="KAB1436570.1"/>
    <property type="molecule type" value="Genomic_DNA"/>
</dbReference>
<dbReference type="InterPro" id="IPR036388">
    <property type="entry name" value="WH-like_DNA-bd_sf"/>
</dbReference>
<accession>A0A7V7QJ07</accession>
<evidence type="ECO:0000259" key="1">
    <source>
        <dbReference type="Pfam" id="PF03551"/>
    </source>
</evidence>
<dbReference type="InterPro" id="IPR036390">
    <property type="entry name" value="WH_DNA-bd_sf"/>
</dbReference>
<dbReference type="PANTHER" id="PTHR33169:SF14">
    <property type="entry name" value="TRANSCRIPTIONAL REGULATOR RV3488"/>
    <property type="match status" value="1"/>
</dbReference>
<evidence type="ECO:0000313" key="3">
    <source>
        <dbReference type="Proteomes" id="UP000461768"/>
    </source>
</evidence>
<dbReference type="OrthoDB" id="9808017at2"/>
<reference evidence="2 3" key="2">
    <citation type="submission" date="2020-02" db="EMBL/GenBank/DDBJ databases">
        <title>Candidatus Galacturonibacter soehngenii shows hetero-acetogenic catabolism of galacturonic acid but lacks a canonical carbon monoxide dehydrogenase/acetyl-CoA synthase complex.</title>
        <authorList>
            <person name="Diender M."/>
            <person name="Stouten G.R."/>
            <person name="Petersen J.F."/>
            <person name="Nielsen P.H."/>
            <person name="Dueholm M.S."/>
            <person name="Pronk J.T."/>
            <person name="Van Loosdrecht M.C.M."/>
        </authorList>
    </citation>
    <scope>NUCLEOTIDE SEQUENCE [LARGE SCALE GENOMIC DNA]</scope>
    <source>
        <strain evidence="2">GalUA</strain>
    </source>
</reference>
<dbReference type="Pfam" id="PF03551">
    <property type="entry name" value="PadR"/>
    <property type="match status" value="1"/>
</dbReference>
<dbReference type="SUPFAM" id="SSF46785">
    <property type="entry name" value="Winged helix' DNA-binding domain"/>
    <property type="match status" value="1"/>
</dbReference>